<sequence>MSSHHIVRENQEPALVVEDFQALSEEYLGQILEWSPTIITNEENFDYFLAQDIKLDVLYSNRIVDNQEETKQLIPKSNFVEDSLQYLIDSNYKAVNVLAKERSTIYLDFAKRINVVVFSEGIRYVTVQSSYEKWKIKGQSMFIDTSILKSFNGLQFIEGNIFEVEQDGFVTLEMNSNNFVFVGEEI</sequence>
<proteinExistence type="predicted"/>
<dbReference type="RefSeq" id="WP_225553019.1">
    <property type="nucleotide sequence ID" value="NZ_JADEYP010000015.1"/>
</dbReference>
<protein>
    <recommendedName>
        <fullName evidence="3">Thiamine pyrophosphokinase</fullName>
    </recommendedName>
</protein>
<keyword evidence="2" id="KW-1185">Reference proteome</keyword>
<organism evidence="1 2">
    <name type="scientific">Sphingobacterium bovistauri</name>
    <dbReference type="NCBI Taxonomy" id="2781959"/>
    <lineage>
        <taxon>Bacteria</taxon>
        <taxon>Pseudomonadati</taxon>
        <taxon>Bacteroidota</taxon>
        <taxon>Sphingobacteriia</taxon>
        <taxon>Sphingobacteriales</taxon>
        <taxon>Sphingobacteriaceae</taxon>
        <taxon>Sphingobacterium</taxon>
    </lineage>
</organism>
<reference evidence="1" key="1">
    <citation type="submission" date="2020-10" db="EMBL/GenBank/DDBJ databases">
        <authorList>
            <person name="Lu T."/>
            <person name="Wang Q."/>
            <person name="Han X."/>
        </authorList>
    </citation>
    <scope>NUCLEOTIDE SEQUENCE</scope>
    <source>
        <strain evidence="1">WQ 366</strain>
    </source>
</reference>
<dbReference type="EMBL" id="JADEYP010000015">
    <property type="protein sequence ID" value="MCA5005367.1"/>
    <property type="molecule type" value="Genomic_DNA"/>
</dbReference>
<comment type="caution">
    <text evidence="1">The sequence shown here is derived from an EMBL/GenBank/DDBJ whole genome shotgun (WGS) entry which is preliminary data.</text>
</comment>
<gene>
    <name evidence="1" type="ORF">IPZ78_09395</name>
</gene>
<name>A0ABS7Z731_9SPHI</name>
<accession>A0ABS7Z731</accession>
<evidence type="ECO:0000313" key="1">
    <source>
        <dbReference type="EMBL" id="MCA5005367.1"/>
    </source>
</evidence>
<dbReference type="Proteomes" id="UP001165302">
    <property type="component" value="Unassembled WGS sequence"/>
</dbReference>
<evidence type="ECO:0000313" key="2">
    <source>
        <dbReference type="Proteomes" id="UP001165302"/>
    </source>
</evidence>
<evidence type="ECO:0008006" key="3">
    <source>
        <dbReference type="Google" id="ProtNLM"/>
    </source>
</evidence>